<evidence type="ECO:0008006" key="4">
    <source>
        <dbReference type="Google" id="ProtNLM"/>
    </source>
</evidence>
<gene>
    <name evidence="2" type="ORF">psyc5s11_17610</name>
</gene>
<accession>A0ABN6IUH8</accession>
<sequence>MNGDGIKFGGNQAPPKGTHRSKGSHLVTGCKSYDNKGSGFAQNNSAGSLTLIGCDADRNGADNILGANVKTTKGNFNFPYNPGSPNVFTFTNCTTKGKCTIYSAAKVTGGTVTATSPNTPLAPIS</sequence>
<dbReference type="SUPFAM" id="SSF51126">
    <property type="entry name" value="Pectin lyase-like"/>
    <property type="match status" value="1"/>
</dbReference>
<dbReference type="RefSeq" id="WP_224037264.1">
    <property type="nucleotide sequence ID" value="NZ_AP024849.1"/>
</dbReference>
<name>A0ABN6IUH8_9CLOT</name>
<dbReference type="EMBL" id="AP024849">
    <property type="protein sequence ID" value="BCZ45694.1"/>
    <property type="molecule type" value="Genomic_DNA"/>
</dbReference>
<reference evidence="3" key="1">
    <citation type="submission" date="2021-07" db="EMBL/GenBank/DDBJ databases">
        <title>Complete genome sequencing of a Clostridium isolate.</title>
        <authorList>
            <person name="Ueki A."/>
            <person name="Tonouchi A."/>
        </authorList>
    </citation>
    <scope>NUCLEOTIDE SEQUENCE [LARGE SCALE GENOMIC DNA]</scope>
    <source>
        <strain evidence="3">C5S11</strain>
    </source>
</reference>
<dbReference type="InterPro" id="IPR011050">
    <property type="entry name" value="Pectin_lyase_fold/virulence"/>
</dbReference>
<evidence type="ECO:0000256" key="1">
    <source>
        <dbReference type="SAM" id="MobiDB-lite"/>
    </source>
</evidence>
<evidence type="ECO:0000313" key="3">
    <source>
        <dbReference type="Proteomes" id="UP000824633"/>
    </source>
</evidence>
<feature type="region of interest" description="Disordered" evidence="1">
    <location>
        <begin position="1"/>
        <end position="26"/>
    </location>
</feature>
<dbReference type="InterPro" id="IPR012334">
    <property type="entry name" value="Pectin_lyas_fold"/>
</dbReference>
<keyword evidence="3" id="KW-1185">Reference proteome</keyword>
<proteinExistence type="predicted"/>
<protein>
    <recommendedName>
        <fullName evidence="4">Pectate lyase</fullName>
    </recommendedName>
</protein>
<organism evidence="2 3">
    <name type="scientific">Clostridium gelidum</name>
    <dbReference type="NCBI Taxonomy" id="704125"/>
    <lineage>
        <taxon>Bacteria</taxon>
        <taxon>Bacillati</taxon>
        <taxon>Bacillota</taxon>
        <taxon>Clostridia</taxon>
        <taxon>Eubacteriales</taxon>
        <taxon>Clostridiaceae</taxon>
        <taxon>Clostridium</taxon>
    </lineage>
</organism>
<evidence type="ECO:0000313" key="2">
    <source>
        <dbReference type="EMBL" id="BCZ45694.1"/>
    </source>
</evidence>
<dbReference type="Proteomes" id="UP000824633">
    <property type="component" value="Chromosome"/>
</dbReference>
<dbReference type="Gene3D" id="2.160.20.10">
    <property type="entry name" value="Single-stranded right-handed beta-helix, Pectin lyase-like"/>
    <property type="match status" value="1"/>
</dbReference>